<evidence type="ECO:0000256" key="3">
    <source>
        <dbReference type="ARBA" id="ARBA00049366"/>
    </source>
</evidence>
<feature type="domain" description="Asparaginase/glutaminase C-terminal" evidence="8">
    <location>
        <begin position="459"/>
        <end position="575"/>
    </location>
</feature>
<sequence length="697" mass="76070">MVCALLYKRPRASLVIGLCALMRAEFEPATAEARAGGRIKFMMHNYRSPYPGVPPDFSTPFPVAAFTNLMPQNNFSDSKISGGPSLDIRSGGTKQGHVVHGSDSSIVCVSAGATPLHMSAAADGLEMNYLSFHHEVPHNEGHSQPVTTALSAIHRVSSCPAVGAGDTHYGLTASLTSGGTNHALKEPVSQKMHGLLQGDPEGLLAEEAAGTTEWTSDRRYMPYQETVVTPLKATLMRAVDIDMGNPENAKPHVLIIILGGTICMNYAYKNTCLRPSRLGRRLTRCPELTDESLPYFDILEWDDLVDSSDMGKEQYCTLAKQIETYYNAYDGFVVLHGTDTMAYTAAVLSFMLENLGKCVVLTGSMLPMMHISSDAKRNVGLSLMVAGYSSLTEVVVVFGSQVLRGTRVSKTNCGSIDAFSSPNFPAIGTIGVDVVIHDRLRAYPPAGEFRVFTDLCCSVCTVKLSPSMPIEVFESVFSFQRRPFAVILELFGAGTAPNSKRFLNAIQRAIDSGIAVVASNQCQKGATNLLIYENGVWISSLGVICARDMTLEAITAKLYYLMGKGISGRRLKELMEVSMRGEVTVSPNKVQGNNAVNEEEHTEIARQLMYPVLVQTTPEDNCAHLDWIAFTLFASVLKRDGEVVRRRHRIYLKQKLFGVAKFGYTEAEQYHIRRHKVGAQAAIAVPENISSAVCCYS</sequence>
<accession>A0A6P6RZU7</accession>
<dbReference type="GO" id="GO:0004067">
    <property type="term" value="F:asparaginase activity"/>
    <property type="evidence" value="ECO:0007669"/>
    <property type="project" value="UniProtKB-UniRule"/>
</dbReference>
<dbReference type="SFLD" id="SFLDS00057">
    <property type="entry name" value="Glutaminase/Asparaginase"/>
    <property type="match status" value="1"/>
</dbReference>
<organism evidence="9 10">
    <name type="scientific">Cyclospora cayetanensis</name>
    <dbReference type="NCBI Taxonomy" id="88456"/>
    <lineage>
        <taxon>Eukaryota</taxon>
        <taxon>Sar</taxon>
        <taxon>Alveolata</taxon>
        <taxon>Apicomplexa</taxon>
        <taxon>Conoidasida</taxon>
        <taxon>Coccidia</taxon>
        <taxon>Eucoccidiorida</taxon>
        <taxon>Eimeriorina</taxon>
        <taxon>Eimeriidae</taxon>
        <taxon>Cyclospora</taxon>
    </lineage>
</organism>
<dbReference type="InterPro" id="IPR027474">
    <property type="entry name" value="L-asparaginase_N"/>
</dbReference>
<proteinExistence type="inferred from homology"/>
<dbReference type="PIRSF" id="PIRSF500176">
    <property type="entry name" value="L_ASNase"/>
    <property type="match status" value="1"/>
</dbReference>
<evidence type="ECO:0000256" key="4">
    <source>
        <dbReference type="PIRSR" id="PIRSR001220-1"/>
    </source>
</evidence>
<reference evidence="10" key="1">
    <citation type="submission" date="2025-08" db="UniProtKB">
        <authorList>
            <consortium name="RefSeq"/>
        </authorList>
    </citation>
    <scope>IDENTIFICATION</scope>
</reference>
<dbReference type="FunFam" id="3.40.50.1170:FF:000001">
    <property type="entry name" value="L-asparaginase 2"/>
    <property type="match status" value="1"/>
</dbReference>
<dbReference type="InterPro" id="IPR027473">
    <property type="entry name" value="L-asparaginase_C"/>
</dbReference>
<evidence type="ECO:0000313" key="10">
    <source>
        <dbReference type="RefSeq" id="XP_026193049.1"/>
    </source>
</evidence>
<dbReference type="InterPro" id="IPR027475">
    <property type="entry name" value="Asparaginase/glutaminase_AS2"/>
</dbReference>
<dbReference type="RefSeq" id="XP_026193049.1">
    <property type="nucleotide sequence ID" value="XM_026337264.1"/>
</dbReference>
<dbReference type="PROSITE" id="PS00917">
    <property type="entry name" value="ASN_GLN_ASE_2"/>
    <property type="match status" value="1"/>
</dbReference>
<dbReference type="PANTHER" id="PTHR11707">
    <property type="entry name" value="L-ASPARAGINASE"/>
    <property type="match status" value="1"/>
</dbReference>
<dbReference type="GO" id="GO:0009066">
    <property type="term" value="P:aspartate family amino acid metabolic process"/>
    <property type="evidence" value="ECO:0007669"/>
    <property type="project" value="UniProtKB-ARBA"/>
</dbReference>
<evidence type="ECO:0000256" key="1">
    <source>
        <dbReference type="ARBA" id="ARBA00010518"/>
    </source>
</evidence>
<feature type="domain" description="L-asparaginase N-terminal" evidence="7">
    <location>
        <begin position="252"/>
        <end position="438"/>
    </location>
</feature>
<dbReference type="Pfam" id="PF17763">
    <property type="entry name" value="Asparaginase_C"/>
    <property type="match status" value="1"/>
</dbReference>
<dbReference type="Gene3D" id="3.40.50.40">
    <property type="match status" value="1"/>
</dbReference>
<dbReference type="InterPro" id="IPR006034">
    <property type="entry name" value="Asparaginase/glutaminase-like"/>
</dbReference>
<feature type="active site" description="O-isoaspartyl threonine intermediate" evidence="4">
    <location>
        <position position="261"/>
    </location>
</feature>
<dbReference type="Proteomes" id="UP000515125">
    <property type="component" value="Unplaced"/>
</dbReference>
<dbReference type="InterPro" id="IPR037152">
    <property type="entry name" value="L-asparaginase_N_sf"/>
</dbReference>
<dbReference type="InterPro" id="IPR036152">
    <property type="entry name" value="Asp/glu_Ase-like_sf"/>
</dbReference>
<protein>
    <recommendedName>
        <fullName evidence="2">asparaginase</fullName>
        <ecNumber evidence="2">3.5.1.1</ecNumber>
    </recommendedName>
</protein>
<evidence type="ECO:0000259" key="8">
    <source>
        <dbReference type="Pfam" id="PF17763"/>
    </source>
</evidence>
<keyword evidence="9" id="KW-1185">Reference proteome</keyword>
<dbReference type="PANTHER" id="PTHR11707:SF28">
    <property type="entry name" value="60 KDA LYSOPHOSPHOLIPASE"/>
    <property type="match status" value="1"/>
</dbReference>
<dbReference type="SUPFAM" id="SSF53774">
    <property type="entry name" value="Glutaminase/Asparaginase"/>
    <property type="match status" value="1"/>
</dbReference>
<comment type="similarity">
    <text evidence="1">Belongs to the asparaginase 1 family.</text>
</comment>
<dbReference type="EC" id="3.5.1.1" evidence="2"/>
<dbReference type="InterPro" id="IPR040919">
    <property type="entry name" value="Asparaginase_C"/>
</dbReference>
<dbReference type="PIRSF" id="PIRSF001220">
    <property type="entry name" value="L-ASNase_gatD"/>
    <property type="match status" value="1"/>
</dbReference>
<dbReference type="Pfam" id="PF00710">
    <property type="entry name" value="Asparaginase"/>
    <property type="match status" value="1"/>
</dbReference>
<comment type="catalytic activity">
    <reaction evidence="3">
        <text>L-asparagine + H2O = L-aspartate + NH4(+)</text>
        <dbReference type="Rhea" id="RHEA:21016"/>
        <dbReference type="ChEBI" id="CHEBI:15377"/>
        <dbReference type="ChEBI" id="CHEBI:28938"/>
        <dbReference type="ChEBI" id="CHEBI:29991"/>
        <dbReference type="ChEBI" id="CHEBI:58048"/>
        <dbReference type="EC" id="3.5.1.1"/>
    </reaction>
</comment>
<dbReference type="SMART" id="SM00870">
    <property type="entry name" value="Asparaginase"/>
    <property type="match status" value="1"/>
</dbReference>
<feature type="binding site" evidence="5">
    <location>
        <position position="307"/>
    </location>
    <ligand>
        <name>substrate</name>
    </ligand>
</feature>
<gene>
    <name evidence="10" type="primary">LOC34617341</name>
</gene>
<dbReference type="CDD" id="cd08963">
    <property type="entry name" value="L-asparaginase_I"/>
    <property type="match status" value="1"/>
</dbReference>
<dbReference type="Gene3D" id="3.40.50.1170">
    <property type="entry name" value="L-asparaginase, N-terminal domain"/>
    <property type="match status" value="1"/>
</dbReference>
<dbReference type="PRINTS" id="PR00139">
    <property type="entry name" value="ASNGLNASE"/>
</dbReference>
<evidence type="ECO:0000256" key="6">
    <source>
        <dbReference type="PROSITE-ProRule" id="PRU10100"/>
    </source>
</evidence>
<evidence type="ECO:0000256" key="5">
    <source>
        <dbReference type="PIRSR" id="PIRSR001220-2"/>
    </source>
</evidence>
<feature type="binding site" evidence="5">
    <location>
        <begin position="338"/>
        <end position="339"/>
    </location>
    <ligand>
        <name>substrate</name>
    </ligand>
</feature>
<dbReference type="OrthoDB" id="427002at2759"/>
<feature type="active site" evidence="6">
    <location>
        <position position="338"/>
    </location>
</feature>
<name>A0A6P6RZU7_9EIME</name>
<evidence type="ECO:0000259" key="7">
    <source>
        <dbReference type="Pfam" id="PF00710"/>
    </source>
</evidence>
<dbReference type="PROSITE" id="PS51732">
    <property type="entry name" value="ASN_GLN_ASE_3"/>
    <property type="match status" value="1"/>
</dbReference>
<dbReference type="AlphaFoldDB" id="A0A6P6RZU7"/>
<evidence type="ECO:0000256" key="2">
    <source>
        <dbReference type="ARBA" id="ARBA00012920"/>
    </source>
</evidence>
<dbReference type="GeneID" id="34617341"/>
<dbReference type="InterPro" id="IPR041725">
    <property type="entry name" value="L-asparaginase_I"/>
</dbReference>
<evidence type="ECO:0000313" key="9">
    <source>
        <dbReference type="Proteomes" id="UP000515125"/>
    </source>
</evidence>